<keyword evidence="3 7" id="KW-0732">Signal</keyword>
<dbReference type="SUPFAM" id="SSF51695">
    <property type="entry name" value="PLC-like phosphodiesterases"/>
    <property type="match status" value="1"/>
</dbReference>
<gene>
    <name evidence="9" type="ORF">RM530_04985</name>
</gene>
<evidence type="ECO:0000313" key="9">
    <source>
        <dbReference type="EMBL" id="MDT0496717.1"/>
    </source>
</evidence>
<evidence type="ECO:0000259" key="8">
    <source>
        <dbReference type="PROSITE" id="PS51704"/>
    </source>
</evidence>
<evidence type="ECO:0000313" key="10">
    <source>
        <dbReference type="Proteomes" id="UP001254608"/>
    </source>
</evidence>
<evidence type="ECO:0000256" key="5">
    <source>
        <dbReference type="ARBA" id="ARBA00022801"/>
    </source>
</evidence>
<evidence type="ECO:0000256" key="2">
    <source>
        <dbReference type="ARBA" id="ARBA00012247"/>
    </source>
</evidence>
<dbReference type="InterPro" id="IPR030395">
    <property type="entry name" value="GP_PDE_dom"/>
</dbReference>
<evidence type="ECO:0000256" key="6">
    <source>
        <dbReference type="ARBA" id="ARBA00047512"/>
    </source>
</evidence>
<dbReference type="GO" id="GO:0016787">
    <property type="term" value="F:hydrolase activity"/>
    <property type="evidence" value="ECO:0007669"/>
    <property type="project" value="UniProtKB-KW"/>
</dbReference>
<dbReference type="RefSeq" id="WP_311364111.1">
    <property type="nucleotide sequence ID" value="NZ_JAVRIC010000005.1"/>
</dbReference>
<proteinExistence type="inferred from homology"/>
<feature type="domain" description="GP-PDE" evidence="8">
    <location>
        <begin position="74"/>
        <end position="404"/>
    </location>
</feature>
<dbReference type="InterPro" id="IPR017946">
    <property type="entry name" value="PLC-like_Pdiesterase_TIM-brl"/>
</dbReference>
<accession>A0ABU2WFS2</accession>
<name>A0ABU2WFS2_9GAMM</name>
<dbReference type="PANTHER" id="PTHR43620">
    <property type="entry name" value="GLYCEROPHOSPHORYL DIESTER PHOSPHODIESTERASE"/>
    <property type="match status" value="1"/>
</dbReference>
<dbReference type="EMBL" id="JAVRIC010000005">
    <property type="protein sequence ID" value="MDT0496717.1"/>
    <property type="molecule type" value="Genomic_DNA"/>
</dbReference>
<comment type="caution">
    <text evidence="9">The sequence shown here is derived from an EMBL/GenBank/DDBJ whole genome shotgun (WGS) entry which is preliminary data.</text>
</comment>
<evidence type="ECO:0000256" key="4">
    <source>
        <dbReference type="ARBA" id="ARBA00022798"/>
    </source>
</evidence>
<reference evidence="9 10" key="1">
    <citation type="submission" date="2023-09" db="EMBL/GenBank/DDBJ databases">
        <authorList>
            <person name="Rey-Velasco X."/>
        </authorList>
    </citation>
    <scope>NUCLEOTIDE SEQUENCE [LARGE SCALE GENOMIC DNA]</scope>
    <source>
        <strain evidence="9 10">W345</strain>
    </source>
</reference>
<keyword evidence="5 9" id="KW-0378">Hydrolase</keyword>
<dbReference type="Proteomes" id="UP001254608">
    <property type="component" value="Unassembled WGS sequence"/>
</dbReference>
<keyword evidence="4" id="KW-0319">Glycerol metabolism</keyword>
<organism evidence="9 10">
    <name type="scientific">Banduia mediterranea</name>
    <dbReference type="NCBI Taxonomy" id="3075609"/>
    <lineage>
        <taxon>Bacteria</taxon>
        <taxon>Pseudomonadati</taxon>
        <taxon>Pseudomonadota</taxon>
        <taxon>Gammaproteobacteria</taxon>
        <taxon>Nevskiales</taxon>
        <taxon>Algiphilaceae</taxon>
        <taxon>Banduia</taxon>
    </lineage>
</organism>
<evidence type="ECO:0000256" key="3">
    <source>
        <dbReference type="ARBA" id="ARBA00022729"/>
    </source>
</evidence>
<dbReference type="PROSITE" id="PS51704">
    <property type="entry name" value="GP_PDE"/>
    <property type="match status" value="1"/>
</dbReference>
<keyword evidence="10" id="KW-1185">Reference proteome</keyword>
<feature type="signal peptide" evidence="7">
    <location>
        <begin position="1"/>
        <end position="23"/>
    </location>
</feature>
<comment type="similarity">
    <text evidence="1">Belongs to the glycerophosphoryl diester phosphodiesterase family.</text>
</comment>
<evidence type="ECO:0000256" key="1">
    <source>
        <dbReference type="ARBA" id="ARBA00007277"/>
    </source>
</evidence>
<comment type="catalytic activity">
    <reaction evidence="6">
        <text>a sn-glycero-3-phosphodiester + H2O = an alcohol + sn-glycerol 3-phosphate + H(+)</text>
        <dbReference type="Rhea" id="RHEA:12969"/>
        <dbReference type="ChEBI" id="CHEBI:15377"/>
        <dbReference type="ChEBI" id="CHEBI:15378"/>
        <dbReference type="ChEBI" id="CHEBI:30879"/>
        <dbReference type="ChEBI" id="CHEBI:57597"/>
        <dbReference type="ChEBI" id="CHEBI:83408"/>
        <dbReference type="EC" id="3.1.4.46"/>
    </reaction>
</comment>
<dbReference type="PANTHER" id="PTHR43620:SF7">
    <property type="entry name" value="GLYCEROPHOSPHODIESTER PHOSPHODIESTERASE GDPD5-RELATED"/>
    <property type="match status" value="1"/>
</dbReference>
<sequence>MRASAKMAALAGLCTLMACAASAGERGADGKNHGRARDAVQLGPRPFYLVQDMDEGELKDALEQCTSGPFYKSDFSISHRGAPLQFPEHTREGYEAAARMGAGILECDVSFTADRELVCRHSQCDLHTTTDILAKPELAAKCSEPFSPAEFDPISGERIKTASAQCCTSDITLQEFRTLRGKMEASNPDASTVAQYLDGTPDWRTDLYSGSGTLMTHAESIALFKQLGVKMTPELKAPSVAMPYQGDYTQQAYAQQMIDEYKAAGVGPREVFPQSFNLDDVLFWQQADPLYGRQAVYLDGRVDDPAFEPSLEDFQNLAAQGVRIVAPPIFALVRLDESGRIAPSDYAIYARLAGLDIIAWSFERAGPIENLVEEGRQYYYQSVSEAMNKDGDMYEVLDVLGRDIGVLGVFSDWPASVSYYANCMKL</sequence>
<dbReference type="Gene3D" id="3.20.20.190">
    <property type="entry name" value="Phosphatidylinositol (PI) phosphodiesterase"/>
    <property type="match status" value="1"/>
</dbReference>
<dbReference type="EC" id="3.1.4.46" evidence="2"/>
<protein>
    <recommendedName>
        <fullName evidence="2">glycerophosphodiester phosphodiesterase</fullName>
        <ecNumber evidence="2">3.1.4.46</ecNumber>
    </recommendedName>
</protein>
<feature type="chain" id="PRO_5047101049" description="glycerophosphodiester phosphodiesterase" evidence="7">
    <location>
        <begin position="24"/>
        <end position="426"/>
    </location>
</feature>
<dbReference type="CDD" id="cd08560">
    <property type="entry name" value="GDPD_EcGlpQ_like_1"/>
    <property type="match status" value="1"/>
</dbReference>
<dbReference type="PROSITE" id="PS51257">
    <property type="entry name" value="PROKAR_LIPOPROTEIN"/>
    <property type="match status" value="1"/>
</dbReference>
<dbReference type="Pfam" id="PF03009">
    <property type="entry name" value="GDPD"/>
    <property type="match status" value="1"/>
</dbReference>
<evidence type="ECO:0000256" key="7">
    <source>
        <dbReference type="SAM" id="SignalP"/>
    </source>
</evidence>